<evidence type="ECO:0000256" key="7">
    <source>
        <dbReference type="ARBA" id="ARBA00023183"/>
    </source>
</evidence>
<dbReference type="GO" id="GO:0031995">
    <property type="term" value="F:insulin-like growth factor II binding"/>
    <property type="evidence" value="ECO:0007669"/>
    <property type="project" value="TreeGrafter"/>
</dbReference>
<keyword evidence="6" id="KW-1015">Disulfide bond</keyword>
<keyword evidence="3" id="KW-0964">Secreted</keyword>
<sequence length="260" mass="28538">MCSTGLRSELLLLLLCPGLILGAALQPMHCAPCTEEELVLCPPVPASCPETAHPPGCGCCHTCALQLGEPCGVYLARCGRGLRCSVPPEEPRPLHALLHGQGTCLPASDTAEAAESLEAEDMPHEDRDMTADQQDNTQLTFAAGQDKPVPWNSVAAHESVKARRLNELKKLKKQAPCKKELYKALEKLTKDQQRIGGEIYRFYLPNCNRNGFYHSKQCETSLDRSPAKCWCVYPKDGSRIPGSIEVTGNPECEQYFDSQE</sequence>
<dbReference type="Gene3D" id="4.10.40.20">
    <property type="match status" value="1"/>
</dbReference>
<evidence type="ECO:0000256" key="10">
    <source>
        <dbReference type="SAM" id="SignalP"/>
    </source>
</evidence>
<comment type="subunit">
    <text evidence="8">Binds equally well IGF1 and IGF2. Interacts with integrin ITGA5:ITGB1. Interacts with VHL; this interaction inhibits HIF1A degradation.</text>
</comment>
<feature type="signal peptide" evidence="10">
    <location>
        <begin position="1"/>
        <end position="22"/>
    </location>
</feature>
<keyword evidence="5 10" id="KW-0732">Signal</keyword>
<dbReference type="AlphaFoldDB" id="A0AA35L2H0"/>
<evidence type="ECO:0000256" key="6">
    <source>
        <dbReference type="ARBA" id="ARBA00023157"/>
    </source>
</evidence>
<dbReference type="Proteomes" id="UP001178461">
    <property type="component" value="Chromosome 12"/>
</dbReference>
<dbReference type="GO" id="GO:0005615">
    <property type="term" value="C:extracellular space"/>
    <property type="evidence" value="ECO:0007669"/>
    <property type="project" value="TreeGrafter"/>
</dbReference>
<evidence type="ECO:0000259" key="12">
    <source>
        <dbReference type="PROSITE" id="PS51323"/>
    </source>
</evidence>
<dbReference type="InterPro" id="IPR022322">
    <property type="entry name" value="IGFBP1"/>
</dbReference>
<feature type="chain" id="PRO_5041399860" description="Insulin-like growth factor-binding protein 1" evidence="10">
    <location>
        <begin position="23"/>
        <end position="260"/>
    </location>
</feature>
<protein>
    <recommendedName>
        <fullName evidence="2">Insulin-like growth factor-binding protein 1</fullName>
    </recommendedName>
</protein>
<dbReference type="SUPFAM" id="SSF57184">
    <property type="entry name" value="Growth factor receptor domain"/>
    <property type="match status" value="1"/>
</dbReference>
<evidence type="ECO:0000256" key="2">
    <source>
        <dbReference type="ARBA" id="ARBA00013675"/>
    </source>
</evidence>
<dbReference type="FunFam" id="4.10.40.20:FF:000001">
    <property type="entry name" value="Insulin-like growth factor binding protein 5"/>
    <property type="match status" value="1"/>
</dbReference>
<dbReference type="PRINTS" id="PR01976">
    <property type="entry name" value="IGFBPFAMILY"/>
</dbReference>
<evidence type="ECO:0000256" key="5">
    <source>
        <dbReference type="ARBA" id="ARBA00022729"/>
    </source>
</evidence>
<comment type="subcellular location">
    <subcellularLocation>
        <location evidence="1">Secreted</location>
    </subcellularLocation>
</comment>
<keyword evidence="14" id="KW-1185">Reference proteome</keyword>
<feature type="domain" description="IGFBP N-terminal" evidence="12">
    <location>
        <begin position="26"/>
        <end position="107"/>
    </location>
</feature>
<evidence type="ECO:0000256" key="9">
    <source>
        <dbReference type="PROSITE-ProRule" id="PRU00500"/>
    </source>
</evidence>
<dbReference type="InterPro" id="IPR017891">
    <property type="entry name" value="Insulin_GF-bd_Cys-rich_CS"/>
</dbReference>
<comment type="caution">
    <text evidence="9">Lacks conserved residue(s) required for the propagation of feature annotation.</text>
</comment>
<evidence type="ECO:0000313" key="14">
    <source>
        <dbReference type="Proteomes" id="UP001178461"/>
    </source>
</evidence>
<accession>A0AA35L2H0</accession>
<evidence type="ECO:0000259" key="11">
    <source>
        <dbReference type="PROSITE" id="PS51162"/>
    </source>
</evidence>
<dbReference type="PANTHER" id="PTHR11551">
    <property type="entry name" value="INSULIN-LIKE GROWTH FACTOR BINDING PROTEIN"/>
    <property type="match status" value="1"/>
</dbReference>
<dbReference type="CDD" id="cd00191">
    <property type="entry name" value="TY"/>
    <property type="match status" value="1"/>
</dbReference>
<dbReference type="InterPro" id="IPR000716">
    <property type="entry name" value="Thyroglobulin_1"/>
</dbReference>
<organism evidence="13 14">
    <name type="scientific">Podarcis lilfordi</name>
    <name type="common">Lilford's wall lizard</name>
    <dbReference type="NCBI Taxonomy" id="74358"/>
    <lineage>
        <taxon>Eukaryota</taxon>
        <taxon>Metazoa</taxon>
        <taxon>Chordata</taxon>
        <taxon>Craniata</taxon>
        <taxon>Vertebrata</taxon>
        <taxon>Euteleostomi</taxon>
        <taxon>Lepidosauria</taxon>
        <taxon>Squamata</taxon>
        <taxon>Bifurcata</taxon>
        <taxon>Unidentata</taxon>
        <taxon>Episquamata</taxon>
        <taxon>Laterata</taxon>
        <taxon>Lacertibaenia</taxon>
        <taxon>Lacertidae</taxon>
        <taxon>Podarcis</taxon>
    </lineage>
</organism>
<feature type="domain" description="Thyroglobulin type-1" evidence="11">
    <location>
        <begin position="174"/>
        <end position="252"/>
    </location>
</feature>
<dbReference type="Pfam" id="PF00219">
    <property type="entry name" value="IGFBP"/>
    <property type="match status" value="1"/>
</dbReference>
<keyword evidence="7" id="KW-0340">Growth factor binding</keyword>
<evidence type="ECO:0000256" key="4">
    <source>
        <dbReference type="ARBA" id="ARBA00022553"/>
    </source>
</evidence>
<dbReference type="SMART" id="SM00121">
    <property type="entry name" value="IB"/>
    <property type="match status" value="1"/>
</dbReference>
<evidence type="ECO:0000256" key="3">
    <source>
        <dbReference type="ARBA" id="ARBA00022525"/>
    </source>
</evidence>
<evidence type="ECO:0000313" key="13">
    <source>
        <dbReference type="EMBL" id="CAI5788037.1"/>
    </source>
</evidence>
<proteinExistence type="predicted"/>
<dbReference type="FunFam" id="4.10.800.10:FF:000002">
    <property type="entry name" value="Insulin-like growth factor-binding protein 2"/>
    <property type="match status" value="1"/>
</dbReference>
<dbReference type="InterPro" id="IPR009030">
    <property type="entry name" value="Growth_fac_rcpt_cys_sf"/>
</dbReference>
<dbReference type="PANTHER" id="PTHR11551:SF6">
    <property type="entry name" value="INSULIN-LIKE GROWTH FACTOR-BINDING PROTEIN 1"/>
    <property type="match status" value="1"/>
</dbReference>
<dbReference type="Gene3D" id="4.10.800.10">
    <property type="entry name" value="Thyroglobulin type-1"/>
    <property type="match status" value="1"/>
</dbReference>
<dbReference type="SUPFAM" id="SSF57610">
    <property type="entry name" value="Thyroglobulin type-1 domain"/>
    <property type="match status" value="1"/>
</dbReference>
<dbReference type="GO" id="GO:0031994">
    <property type="term" value="F:insulin-like growth factor I binding"/>
    <property type="evidence" value="ECO:0007669"/>
    <property type="project" value="TreeGrafter"/>
</dbReference>
<dbReference type="PRINTS" id="PR01977">
    <property type="entry name" value="IGFBPFAMILY1"/>
</dbReference>
<dbReference type="PROSITE" id="PS00484">
    <property type="entry name" value="THYROGLOBULIN_1_1"/>
    <property type="match status" value="1"/>
</dbReference>
<evidence type="ECO:0000256" key="1">
    <source>
        <dbReference type="ARBA" id="ARBA00004613"/>
    </source>
</evidence>
<keyword evidence="4" id="KW-0597">Phosphoprotein</keyword>
<dbReference type="InterPro" id="IPR000867">
    <property type="entry name" value="IGFBP-like"/>
</dbReference>
<dbReference type="SMART" id="SM00211">
    <property type="entry name" value="TY"/>
    <property type="match status" value="1"/>
</dbReference>
<gene>
    <name evidence="13" type="ORF">PODLI_1B029149</name>
</gene>
<dbReference type="InterPro" id="IPR036857">
    <property type="entry name" value="Thyroglobulin_1_sf"/>
</dbReference>
<dbReference type="GO" id="GO:0043567">
    <property type="term" value="P:regulation of insulin-like growth factor receptor signaling pathway"/>
    <property type="evidence" value="ECO:0007669"/>
    <property type="project" value="TreeGrafter"/>
</dbReference>
<dbReference type="EMBL" id="OX395137">
    <property type="protein sequence ID" value="CAI5788037.1"/>
    <property type="molecule type" value="Genomic_DNA"/>
</dbReference>
<dbReference type="PROSITE" id="PS51162">
    <property type="entry name" value="THYROGLOBULIN_1_2"/>
    <property type="match status" value="1"/>
</dbReference>
<dbReference type="InterPro" id="IPR022321">
    <property type="entry name" value="IGFBP_1-6_chordata"/>
</dbReference>
<dbReference type="PROSITE" id="PS00222">
    <property type="entry name" value="IGFBP_N_1"/>
    <property type="match status" value="1"/>
</dbReference>
<reference evidence="13" key="1">
    <citation type="submission" date="2022-12" db="EMBL/GenBank/DDBJ databases">
        <authorList>
            <person name="Alioto T."/>
            <person name="Alioto T."/>
            <person name="Gomez Garrido J."/>
        </authorList>
    </citation>
    <scope>NUCLEOTIDE SEQUENCE</scope>
</reference>
<evidence type="ECO:0000256" key="8">
    <source>
        <dbReference type="ARBA" id="ARBA00049694"/>
    </source>
</evidence>
<name>A0AA35L2H0_9SAUR</name>
<dbReference type="Pfam" id="PF00086">
    <property type="entry name" value="Thyroglobulin_1"/>
    <property type="match status" value="1"/>
</dbReference>
<dbReference type="PROSITE" id="PS51323">
    <property type="entry name" value="IGFBP_N_2"/>
    <property type="match status" value="1"/>
</dbReference>